<organism evidence="3 4">
    <name type="scientific">Peteryoungia algae</name>
    <dbReference type="NCBI Taxonomy" id="2919917"/>
    <lineage>
        <taxon>Bacteria</taxon>
        <taxon>Pseudomonadati</taxon>
        <taxon>Pseudomonadota</taxon>
        <taxon>Alphaproteobacteria</taxon>
        <taxon>Hyphomicrobiales</taxon>
        <taxon>Rhizobiaceae</taxon>
        <taxon>Peteryoungia</taxon>
    </lineage>
</organism>
<accession>A0ABT0CU87</accession>
<evidence type="ECO:0000256" key="1">
    <source>
        <dbReference type="SAM" id="Phobius"/>
    </source>
</evidence>
<protein>
    <submittedName>
        <fullName evidence="3">DMT family transporter</fullName>
    </submittedName>
</protein>
<dbReference type="InterPro" id="IPR000620">
    <property type="entry name" value="EamA_dom"/>
</dbReference>
<reference evidence="3 4" key="1">
    <citation type="submission" date="2022-03" db="EMBL/GenBank/DDBJ databases">
        <title>Rhizobium SSM4.3 sp. nov., isolated from Sediment (Gouqi Island).</title>
        <authorList>
            <person name="Chen G."/>
        </authorList>
    </citation>
    <scope>NUCLEOTIDE SEQUENCE [LARGE SCALE GENOMIC DNA]</scope>
    <source>
        <strain evidence="3 4">SSM4.3</strain>
        <plasmid evidence="3">unnamed</plasmid>
    </source>
</reference>
<dbReference type="Gene3D" id="1.10.3730.20">
    <property type="match status" value="1"/>
</dbReference>
<evidence type="ECO:0000313" key="3">
    <source>
        <dbReference type="EMBL" id="MCJ8236739.1"/>
    </source>
</evidence>
<keyword evidence="4" id="KW-1185">Reference proteome</keyword>
<keyword evidence="1" id="KW-0812">Transmembrane</keyword>
<dbReference type="InterPro" id="IPR037185">
    <property type="entry name" value="EmrE-like"/>
</dbReference>
<feature type="transmembrane region" description="Helical" evidence="1">
    <location>
        <begin position="40"/>
        <end position="64"/>
    </location>
</feature>
<name>A0ABT0CU87_9HYPH</name>
<geneLocation type="plasmid" evidence="3">
    <name>unnamed</name>
</geneLocation>
<feature type="domain" description="EamA" evidence="2">
    <location>
        <begin position="4"/>
        <end position="64"/>
    </location>
</feature>
<evidence type="ECO:0000259" key="2">
    <source>
        <dbReference type="Pfam" id="PF00892"/>
    </source>
</evidence>
<dbReference type="EMBL" id="JALAYX010000001">
    <property type="protein sequence ID" value="MCJ8236739.1"/>
    <property type="molecule type" value="Genomic_DNA"/>
</dbReference>
<keyword evidence="1" id="KW-1133">Transmembrane helix</keyword>
<evidence type="ECO:0000313" key="4">
    <source>
        <dbReference type="Proteomes" id="UP001522662"/>
    </source>
</evidence>
<keyword evidence="3" id="KW-0614">Plasmid</keyword>
<comment type="caution">
    <text evidence="3">The sequence shown here is derived from an EMBL/GenBank/DDBJ whole genome shotgun (WGS) entry which is preliminary data.</text>
</comment>
<gene>
    <name evidence="3" type="ORF">MKJ03_00215</name>
</gene>
<dbReference type="Proteomes" id="UP001522662">
    <property type="component" value="Unassembled WGS sequence"/>
</dbReference>
<dbReference type="Pfam" id="PF00892">
    <property type="entry name" value="EamA"/>
    <property type="match status" value="1"/>
</dbReference>
<keyword evidence="1" id="KW-0472">Membrane</keyword>
<dbReference type="RefSeq" id="WP_245133948.1">
    <property type="nucleotide sequence ID" value="NZ_CP128477.1"/>
</dbReference>
<dbReference type="SUPFAM" id="SSF103481">
    <property type="entry name" value="Multidrug resistance efflux transporter EmrE"/>
    <property type="match status" value="1"/>
</dbReference>
<sequence length="90" mass="9265">MVVAGLGALCAHYCQAQALKRLDASVAMPIDFLRVPMAAVVGSYAYGEAIDLWVVLGGAMIVLANYRTVMTERRAGVGSLSAGPAPPGSV</sequence>
<proteinExistence type="predicted"/>